<reference evidence="2" key="2">
    <citation type="submission" date="2020-02" db="EMBL/GenBank/DDBJ databases">
        <title>Identification and distribution of gene clusters putatively required for synthesis of sphingolipid metabolism inhibitors in phylogenetically diverse species of the filamentous fungus Fusarium.</title>
        <authorList>
            <person name="Kim H.-S."/>
            <person name="Busman M."/>
            <person name="Brown D.W."/>
            <person name="Divon H."/>
            <person name="Uhlig S."/>
            <person name="Proctor R.H."/>
        </authorList>
    </citation>
    <scope>NUCLEOTIDE SEQUENCE</scope>
    <source>
        <strain evidence="2">NRRL 25174</strain>
    </source>
</reference>
<dbReference type="AlphaFoldDB" id="A0A9P5DPX0"/>
<organism evidence="2 3">
    <name type="scientific">Fusarium beomiforme</name>
    <dbReference type="NCBI Taxonomy" id="44412"/>
    <lineage>
        <taxon>Eukaryota</taxon>
        <taxon>Fungi</taxon>
        <taxon>Dikarya</taxon>
        <taxon>Ascomycota</taxon>
        <taxon>Pezizomycotina</taxon>
        <taxon>Sordariomycetes</taxon>
        <taxon>Hypocreomycetidae</taxon>
        <taxon>Hypocreales</taxon>
        <taxon>Nectriaceae</taxon>
        <taxon>Fusarium</taxon>
        <taxon>Fusarium burgessii species complex</taxon>
    </lineage>
</organism>
<proteinExistence type="predicted"/>
<dbReference type="OrthoDB" id="5075366at2759"/>
<reference evidence="2" key="1">
    <citation type="journal article" date="2017" name="Mycologia">
        <title>Fusarium algeriense, sp. nov., a novel toxigenic crown rot pathogen of durum wheat from Algeria is nested in the Fusarium burgessii species complex.</title>
        <authorList>
            <person name="Laraba I."/>
            <person name="Keddad A."/>
            <person name="Boureghda H."/>
            <person name="Abdallah N."/>
            <person name="Vaughan M.M."/>
            <person name="Proctor R.H."/>
            <person name="Busman M."/>
            <person name="O'Donnell K."/>
        </authorList>
    </citation>
    <scope>NUCLEOTIDE SEQUENCE</scope>
    <source>
        <strain evidence="2">NRRL 25174</strain>
    </source>
</reference>
<evidence type="ECO:0000313" key="2">
    <source>
        <dbReference type="EMBL" id="KAF4331570.1"/>
    </source>
</evidence>
<keyword evidence="3" id="KW-1185">Reference proteome</keyword>
<accession>A0A9P5DPX0</accession>
<name>A0A9P5DPX0_9HYPO</name>
<dbReference type="EMBL" id="PVQB02001645">
    <property type="protein sequence ID" value="KAF4331570.1"/>
    <property type="molecule type" value="Genomic_DNA"/>
</dbReference>
<feature type="region of interest" description="Disordered" evidence="1">
    <location>
        <begin position="86"/>
        <end position="108"/>
    </location>
</feature>
<dbReference type="Proteomes" id="UP000730481">
    <property type="component" value="Unassembled WGS sequence"/>
</dbReference>
<gene>
    <name evidence="2" type="ORF">FBEOM_14677</name>
</gene>
<evidence type="ECO:0000256" key="1">
    <source>
        <dbReference type="SAM" id="MobiDB-lite"/>
    </source>
</evidence>
<protein>
    <submittedName>
        <fullName evidence="2">Uncharacterized protein</fullName>
    </submittedName>
</protein>
<sequence>MTRRLREADPSTSEFQIDDFILIAQPIDDPMPTFGANLVTAPSTPPLRSDPAAPNVQFLEERDACLRQLVPESLPKCLQGLRFVDPEEEEEATPFPSCLPRKPPVLLP</sequence>
<comment type="caution">
    <text evidence="2">The sequence shown here is derived from an EMBL/GenBank/DDBJ whole genome shotgun (WGS) entry which is preliminary data.</text>
</comment>
<evidence type="ECO:0000313" key="3">
    <source>
        <dbReference type="Proteomes" id="UP000730481"/>
    </source>
</evidence>